<protein>
    <recommendedName>
        <fullName evidence="4">ATP-binding protein</fullName>
    </recommendedName>
</protein>
<dbReference type="RefSeq" id="WP_173777887.1">
    <property type="nucleotide sequence ID" value="NZ_JABSNO010000002.1"/>
</dbReference>
<evidence type="ECO:0000256" key="1">
    <source>
        <dbReference type="SAM" id="Phobius"/>
    </source>
</evidence>
<name>A0A8J8KA97_9FLAO</name>
<evidence type="ECO:0000313" key="3">
    <source>
        <dbReference type="Proteomes" id="UP000610746"/>
    </source>
</evidence>
<evidence type="ECO:0000313" key="2">
    <source>
        <dbReference type="EMBL" id="NRS91249.1"/>
    </source>
</evidence>
<keyword evidence="1" id="KW-1133">Transmembrane helix</keyword>
<comment type="caution">
    <text evidence="2">The sequence shown here is derived from an EMBL/GenBank/DDBJ whole genome shotgun (WGS) entry which is preliminary data.</text>
</comment>
<accession>A0A8J8KA97</accession>
<reference evidence="2" key="1">
    <citation type="submission" date="2020-05" db="EMBL/GenBank/DDBJ databases">
        <title>Genomic Encyclopedia of Type Strains, Phase IV (KMG-V): Genome sequencing to study the core and pangenomes of soil and plant-associated prokaryotes.</title>
        <authorList>
            <person name="Whitman W."/>
        </authorList>
    </citation>
    <scope>NUCLEOTIDE SEQUENCE</scope>
    <source>
        <strain evidence="2">16F</strain>
    </source>
</reference>
<keyword evidence="3" id="KW-1185">Reference proteome</keyword>
<dbReference type="SUPFAM" id="SSF48452">
    <property type="entry name" value="TPR-like"/>
    <property type="match status" value="1"/>
</dbReference>
<proteinExistence type="predicted"/>
<dbReference type="Gene3D" id="3.30.565.10">
    <property type="entry name" value="Histidine kinase-like ATPase, C-terminal domain"/>
    <property type="match status" value="1"/>
</dbReference>
<dbReference type="InterPro" id="IPR036890">
    <property type="entry name" value="HATPase_C_sf"/>
</dbReference>
<dbReference type="SUPFAM" id="SSF55874">
    <property type="entry name" value="ATPase domain of HSP90 chaperone/DNA topoisomerase II/histidine kinase"/>
    <property type="match status" value="1"/>
</dbReference>
<dbReference type="InterPro" id="IPR011990">
    <property type="entry name" value="TPR-like_helical_dom_sf"/>
</dbReference>
<dbReference type="Gene3D" id="1.25.40.10">
    <property type="entry name" value="Tetratricopeptide repeat domain"/>
    <property type="match status" value="1"/>
</dbReference>
<sequence length="553" mass="64427">MKYLYLLLFVLFSCKKNENAPNKQNNNGDFLYDQAFTKLDNNQKEIAYSLFSKAKIEYLKSHDSLCVAKCEMNMAVIQNEYGDITGSQENAIEALKFFASHNDSIYISTTLNILGTNEISSGNSKQSIKYLNKAIFHSVDNLERNVILNNKAIAFSKIQNNDSCLIILNNLAKTDPSQKARYIDNFEYYSWKKDNNYNAEPKMLEALEMRVEKNDLMGQNASHAHLADFYEEKNTERSLFHAYKMYDIAKQLKNPDDQLEALEKLVKIENPSNSKKYFVHYLALKESINKSRSNAKNQFAVIRYESEKERENYLKLEAEKVEENYQLLIRNIALVLSVSFIILSIFWYKKRKISIEQDRELEIKRTELKFSKKIHDVVSNGVYQVMSEIENKNEIDKNQILNKLENLYEKSRDISYENSTINLIENYQKRISTLVDSFSSDSLKPIIIGNENEIWNQISTKIHSEFFIILQELLVNMKKHSHAQKLILKFEIVGKMLIFKYMDDGIGMEQNVNKKNGLQNMENRIFSCQGNITFDKINDKGTCIKISFPLKNN</sequence>
<gene>
    <name evidence="2" type="ORF">HNQ03_000315</name>
</gene>
<dbReference type="Proteomes" id="UP000610746">
    <property type="component" value="Unassembled WGS sequence"/>
</dbReference>
<evidence type="ECO:0008006" key="4">
    <source>
        <dbReference type="Google" id="ProtNLM"/>
    </source>
</evidence>
<dbReference type="EMBL" id="JABSNO010000002">
    <property type="protein sequence ID" value="NRS91249.1"/>
    <property type="molecule type" value="Genomic_DNA"/>
</dbReference>
<organism evidence="2 3">
    <name type="scientific">Frigoriflavimonas asaccharolytica</name>
    <dbReference type="NCBI Taxonomy" id="2735899"/>
    <lineage>
        <taxon>Bacteria</taxon>
        <taxon>Pseudomonadati</taxon>
        <taxon>Bacteroidota</taxon>
        <taxon>Flavobacteriia</taxon>
        <taxon>Flavobacteriales</taxon>
        <taxon>Weeksellaceae</taxon>
        <taxon>Frigoriflavimonas</taxon>
    </lineage>
</organism>
<feature type="transmembrane region" description="Helical" evidence="1">
    <location>
        <begin position="327"/>
        <end position="348"/>
    </location>
</feature>
<keyword evidence="1" id="KW-0472">Membrane</keyword>
<keyword evidence="1" id="KW-0812">Transmembrane</keyword>
<dbReference type="AlphaFoldDB" id="A0A8J8KA97"/>